<evidence type="ECO:0000256" key="7">
    <source>
        <dbReference type="ARBA" id="ARBA00023002"/>
    </source>
</evidence>
<dbReference type="GO" id="GO:0020037">
    <property type="term" value="F:heme binding"/>
    <property type="evidence" value="ECO:0007669"/>
    <property type="project" value="InterPro"/>
</dbReference>
<evidence type="ECO:0000259" key="11">
    <source>
        <dbReference type="Pfam" id="PF03460"/>
    </source>
</evidence>
<evidence type="ECO:0000313" key="13">
    <source>
        <dbReference type="Proteomes" id="UP000006860"/>
    </source>
</evidence>
<evidence type="ECO:0000256" key="3">
    <source>
        <dbReference type="ARBA" id="ARBA00010429"/>
    </source>
</evidence>
<feature type="domain" description="Nitrite/Sulfite reductase ferredoxin-like" evidence="11">
    <location>
        <begin position="352"/>
        <end position="419"/>
    </location>
</feature>
<dbReference type="Pfam" id="PF03460">
    <property type="entry name" value="NIR_SIR_ferr"/>
    <property type="match status" value="2"/>
</dbReference>
<sequence>MADQEPKLSKLEYLKADSRQLRGTIGEELLNDEDHFSGDSAQLLKFHGSYQQDDRDQRNRKDESGKRLGKVYSCMLRTGLPGGVATAEQFLKQMDLCDTLGEGTMRLTTRQAIQLHGIPKHSLRQVIHDVNKAGMTSLSACGDVNRNVMCNPVPRKDSSVIEQMHETANAISAHLKPRSKAYFDFWVTDEFGEKQNLAEQFEPVEEPIYGATYLPRKFKIGIALPEDNHVDIMTQDIGLLGIVEGDELIGFDVYTGGGMGRTPSAEKTFPAIGKGLAFIPKEETVALCEAIVKVQRDFGNREDRKVARMKYLIADWGIEKFRAKVAEYYGQDLQPMKGALITGVDDYMGWREQGDGKLFVGVNIENGRIKDDGDLRIKTGLRTILEKYKMPVRLTALQSILLCDIDPADRDDITRLLAEHGLKPAEELSPSRRFSIACPALPMCGLSITESERVMPDLMDQLDAELEQQGLQDEVVSVHMTGCPNGCARPYTPDVGLVGKAVGKYTVFLGGNARGTRLAFIYQDMVKFEDIVPTLSPLLSYFKQERTEGETFGDFCDRKGLEDLLNHTGLAASA</sequence>
<feature type="domain" description="Nitrite/sulphite reductase 4Fe-4S" evidence="10">
    <location>
        <begin position="189"/>
        <end position="332"/>
    </location>
</feature>
<keyword evidence="6" id="KW-0479">Metal-binding</keyword>
<dbReference type="RefSeq" id="WP_013626686.1">
    <property type="nucleotide sequence ID" value="NC_015174.1"/>
</dbReference>
<dbReference type="AlphaFoldDB" id="F0SQG7"/>
<dbReference type="Proteomes" id="UP000006860">
    <property type="component" value="Chromosome"/>
</dbReference>
<keyword evidence="9" id="KW-0411">Iron-sulfur</keyword>
<dbReference type="InterPro" id="IPR006067">
    <property type="entry name" value="NO2/SO3_Rdtase_4Fe4S_dom"/>
</dbReference>
<dbReference type="GO" id="GO:0046872">
    <property type="term" value="F:metal ion binding"/>
    <property type="evidence" value="ECO:0007669"/>
    <property type="project" value="UniProtKB-KW"/>
</dbReference>
<gene>
    <name evidence="12" type="ordered locus">Plabr_0313</name>
</gene>
<dbReference type="SUPFAM" id="SSF55124">
    <property type="entry name" value="Nitrite/Sulfite reductase N-terminal domain-like"/>
    <property type="match status" value="2"/>
</dbReference>
<dbReference type="eggNOG" id="COG0155">
    <property type="taxonomic scope" value="Bacteria"/>
</dbReference>
<keyword evidence="8" id="KW-0408">Iron</keyword>
<dbReference type="InterPro" id="IPR045854">
    <property type="entry name" value="NO2/SO3_Rdtase_4Fe4S_sf"/>
</dbReference>
<dbReference type="InterPro" id="IPR005117">
    <property type="entry name" value="NiRdtase/SiRdtase_haem-b_fer"/>
</dbReference>
<dbReference type="InterPro" id="IPR036136">
    <property type="entry name" value="Nit/Sulf_reduc_fer-like_dom_sf"/>
</dbReference>
<dbReference type="PRINTS" id="PR00397">
    <property type="entry name" value="SIROHAEM"/>
</dbReference>
<name>F0SQG7_RUBBR</name>
<dbReference type="STRING" id="756272.Plabr_0313"/>
<dbReference type="Pfam" id="PF01077">
    <property type="entry name" value="NIR_SIR"/>
    <property type="match status" value="2"/>
</dbReference>
<dbReference type="PANTHER" id="PTHR11493">
    <property type="entry name" value="SULFITE REDUCTASE [NADPH] SUBUNIT BETA-RELATED"/>
    <property type="match status" value="1"/>
</dbReference>
<comment type="cofactor">
    <cofactor evidence="2">
        <name>[4Fe-4S] cluster</name>
        <dbReference type="ChEBI" id="CHEBI:49883"/>
    </cofactor>
</comment>
<dbReference type="PANTHER" id="PTHR11493:SF47">
    <property type="entry name" value="SULFITE REDUCTASE [NADPH] SUBUNIT BETA"/>
    <property type="match status" value="1"/>
</dbReference>
<keyword evidence="13" id="KW-1185">Reference proteome</keyword>
<dbReference type="InterPro" id="IPR045169">
    <property type="entry name" value="NO2/SO3_Rdtase_4Fe4S_prot"/>
</dbReference>
<accession>F0SQG7</accession>
<proteinExistence type="inferred from homology"/>
<dbReference type="EMBL" id="CP002546">
    <property type="protein sequence ID" value="ADY57942.1"/>
    <property type="molecule type" value="Genomic_DNA"/>
</dbReference>
<evidence type="ECO:0000313" key="12">
    <source>
        <dbReference type="EMBL" id="ADY57942.1"/>
    </source>
</evidence>
<dbReference type="HOGENOM" id="CLU_001975_3_0_0"/>
<feature type="domain" description="Nitrite/sulphite reductase 4Fe-4S" evidence="10">
    <location>
        <begin position="436"/>
        <end position="567"/>
    </location>
</feature>
<keyword evidence="5" id="KW-0349">Heme</keyword>
<evidence type="ECO:0000259" key="10">
    <source>
        <dbReference type="Pfam" id="PF01077"/>
    </source>
</evidence>
<protein>
    <submittedName>
        <fullName evidence="12">Sulfite reductase (NADPH) beta subunit</fullName>
        <ecNumber evidence="12">1.8.1.2</ecNumber>
    </submittedName>
</protein>
<reference evidence="13" key="1">
    <citation type="submission" date="2011-02" db="EMBL/GenBank/DDBJ databases">
        <title>The complete genome of Planctomyces brasiliensis DSM 5305.</title>
        <authorList>
            <person name="Lucas S."/>
            <person name="Copeland A."/>
            <person name="Lapidus A."/>
            <person name="Bruce D."/>
            <person name="Goodwin L."/>
            <person name="Pitluck S."/>
            <person name="Kyrpides N."/>
            <person name="Mavromatis K."/>
            <person name="Pagani I."/>
            <person name="Ivanova N."/>
            <person name="Ovchinnikova G."/>
            <person name="Lu M."/>
            <person name="Detter J.C."/>
            <person name="Han C."/>
            <person name="Land M."/>
            <person name="Hauser L."/>
            <person name="Markowitz V."/>
            <person name="Cheng J.-F."/>
            <person name="Hugenholtz P."/>
            <person name="Woyke T."/>
            <person name="Wu D."/>
            <person name="Tindall B."/>
            <person name="Pomrenke H.G."/>
            <person name="Brambilla E."/>
            <person name="Klenk H.-P."/>
            <person name="Eisen J.A."/>
        </authorList>
    </citation>
    <scope>NUCLEOTIDE SEQUENCE [LARGE SCALE GENOMIC DNA]</scope>
    <source>
        <strain evidence="13">ATCC 49424 / DSM 5305 / JCM 21570 / NBRC 103401 / IFAM 1448</strain>
    </source>
</reference>
<comment type="cofactor">
    <cofactor evidence="1">
        <name>siroheme</name>
        <dbReference type="ChEBI" id="CHEBI:60052"/>
    </cofactor>
</comment>
<evidence type="ECO:0000256" key="6">
    <source>
        <dbReference type="ARBA" id="ARBA00022723"/>
    </source>
</evidence>
<evidence type="ECO:0000256" key="9">
    <source>
        <dbReference type="ARBA" id="ARBA00023014"/>
    </source>
</evidence>
<evidence type="ECO:0000256" key="2">
    <source>
        <dbReference type="ARBA" id="ARBA00001966"/>
    </source>
</evidence>
<dbReference type="GO" id="GO:0000103">
    <property type="term" value="P:sulfate assimilation"/>
    <property type="evidence" value="ECO:0007669"/>
    <property type="project" value="TreeGrafter"/>
</dbReference>
<keyword evidence="7 12" id="KW-0560">Oxidoreductase</keyword>
<organism evidence="12 13">
    <name type="scientific">Rubinisphaera brasiliensis (strain ATCC 49424 / DSM 5305 / JCM 21570 / IAM 15109 / NBRC 103401 / IFAM 1448)</name>
    <name type="common">Planctomyces brasiliensis</name>
    <dbReference type="NCBI Taxonomy" id="756272"/>
    <lineage>
        <taxon>Bacteria</taxon>
        <taxon>Pseudomonadati</taxon>
        <taxon>Planctomycetota</taxon>
        <taxon>Planctomycetia</taxon>
        <taxon>Planctomycetales</taxon>
        <taxon>Planctomycetaceae</taxon>
        <taxon>Rubinisphaera</taxon>
    </lineage>
</organism>
<dbReference type="GO" id="GO:0050311">
    <property type="term" value="F:sulfite reductase (ferredoxin) activity"/>
    <property type="evidence" value="ECO:0007669"/>
    <property type="project" value="TreeGrafter"/>
</dbReference>
<dbReference type="InterPro" id="IPR006066">
    <property type="entry name" value="NO2/SO3_Rdtase_FeS/sirohaem_BS"/>
</dbReference>
<evidence type="ECO:0000256" key="4">
    <source>
        <dbReference type="ARBA" id="ARBA00022485"/>
    </source>
</evidence>
<dbReference type="PROSITE" id="PS00365">
    <property type="entry name" value="NIR_SIR"/>
    <property type="match status" value="1"/>
</dbReference>
<evidence type="ECO:0000256" key="5">
    <source>
        <dbReference type="ARBA" id="ARBA00022617"/>
    </source>
</evidence>
<dbReference type="Gene3D" id="3.30.413.10">
    <property type="entry name" value="Sulfite Reductase Hemoprotein, domain 1"/>
    <property type="match status" value="2"/>
</dbReference>
<dbReference type="OrthoDB" id="9803707at2"/>
<dbReference type="SUPFAM" id="SSF56014">
    <property type="entry name" value="Nitrite and sulphite reductase 4Fe-4S domain-like"/>
    <property type="match status" value="2"/>
</dbReference>
<dbReference type="NCBIfam" id="NF010029">
    <property type="entry name" value="PRK13504.1"/>
    <property type="match status" value="1"/>
</dbReference>
<dbReference type="GO" id="GO:0009337">
    <property type="term" value="C:sulfite reductase complex (NADPH)"/>
    <property type="evidence" value="ECO:0007669"/>
    <property type="project" value="TreeGrafter"/>
</dbReference>
<dbReference type="KEGG" id="pbs:Plabr_0313"/>
<comment type="similarity">
    <text evidence="3">Belongs to the nitrite and sulfite reductase 4Fe-4S domain family.</text>
</comment>
<evidence type="ECO:0000256" key="8">
    <source>
        <dbReference type="ARBA" id="ARBA00023004"/>
    </source>
</evidence>
<dbReference type="FunFam" id="3.30.413.10:FF:000014">
    <property type="entry name" value="Sulfite reductase [ferredoxin], chloroplastic"/>
    <property type="match status" value="1"/>
</dbReference>
<keyword evidence="4" id="KW-0004">4Fe-4S</keyword>
<dbReference type="EC" id="1.8.1.2" evidence="12"/>
<evidence type="ECO:0000256" key="1">
    <source>
        <dbReference type="ARBA" id="ARBA00001929"/>
    </source>
</evidence>
<feature type="domain" description="Nitrite/Sulfite reductase ferredoxin-like" evidence="11">
    <location>
        <begin position="74"/>
        <end position="131"/>
    </location>
</feature>
<dbReference type="GO" id="GO:0004783">
    <property type="term" value="F:sulfite reductase (NADPH) activity"/>
    <property type="evidence" value="ECO:0007669"/>
    <property type="project" value="UniProtKB-EC"/>
</dbReference>
<dbReference type="GO" id="GO:0051539">
    <property type="term" value="F:4 iron, 4 sulfur cluster binding"/>
    <property type="evidence" value="ECO:0007669"/>
    <property type="project" value="UniProtKB-KW"/>
</dbReference>